<dbReference type="Pfam" id="PF19425">
    <property type="entry name" value="Csd3_N2"/>
    <property type="match status" value="1"/>
</dbReference>
<dbReference type="GO" id="GO:0006508">
    <property type="term" value="P:proteolysis"/>
    <property type="evidence" value="ECO:0007669"/>
    <property type="project" value="UniProtKB-KW"/>
</dbReference>
<keyword evidence="12" id="KW-1185">Reference proteome</keyword>
<keyword evidence="3" id="KW-0645">Protease</keyword>
<dbReference type="FunFam" id="2.70.70.10:FF:000002">
    <property type="entry name" value="Murein DD-endopeptidase MepM"/>
    <property type="match status" value="1"/>
</dbReference>
<dbReference type="RefSeq" id="WP_064123388.1">
    <property type="nucleotide sequence ID" value="NZ_CP015243.1"/>
</dbReference>
<feature type="domain" description="Csd3-like second N-terminal" evidence="10">
    <location>
        <begin position="272"/>
        <end position="386"/>
    </location>
</feature>
<evidence type="ECO:0000256" key="5">
    <source>
        <dbReference type="ARBA" id="ARBA00022801"/>
    </source>
</evidence>
<dbReference type="InterPro" id="IPR016047">
    <property type="entry name" value="M23ase_b-sheet_dom"/>
</dbReference>
<keyword evidence="5" id="KW-0378">Hydrolase</keyword>
<dbReference type="Gene3D" id="2.70.70.10">
    <property type="entry name" value="Glucose Permease (Domain IIA)"/>
    <property type="match status" value="1"/>
</dbReference>
<dbReference type="SUPFAM" id="SSF51261">
    <property type="entry name" value="Duplicated hybrid motif"/>
    <property type="match status" value="1"/>
</dbReference>
<dbReference type="Pfam" id="PF01551">
    <property type="entry name" value="Peptidase_M23"/>
    <property type="match status" value="1"/>
</dbReference>
<dbReference type="KEGG" id="haa:A5892_14410"/>
<proteinExistence type="predicted"/>
<reference evidence="11 12" key="1">
    <citation type="submission" date="2016-04" db="EMBL/GenBank/DDBJ databases">
        <title>Complete Genome Sequence of Halotalea alkalilenta IHB B 13600.</title>
        <authorList>
            <person name="Swarnkar M.K."/>
            <person name="Sharma A."/>
            <person name="Kaushal K."/>
            <person name="Soni R."/>
            <person name="Rana S."/>
            <person name="Singh A.K."/>
            <person name="Gulati A."/>
        </authorList>
    </citation>
    <scope>NUCLEOTIDE SEQUENCE [LARGE SCALE GENOMIC DNA]</scope>
    <source>
        <strain evidence="11 12">IHB B 13600</strain>
    </source>
</reference>
<evidence type="ECO:0000256" key="3">
    <source>
        <dbReference type="ARBA" id="ARBA00022670"/>
    </source>
</evidence>
<dbReference type="Gene3D" id="3.10.450.350">
    <property type="match status" value="2"/>
</dbReference>
<accession>A0A172YGU2</accession>
<evidence type="ECO:0000259" key="10">
    <source>
        <dbReference type="Pfam" id="PF19425"/>
    </source>
</evidence>
<dbReference type="AlphaFoldDB" id="A0A172YGU2"/>
<dbReference type="InterPro" id="IPR050570">
    <property type="entry name" value="Cell_wall_metabolism_enzyme"/>
</dbReference>
<dbReference type="STRING" id="376489.A5892_14410"/>
<evidence type="ECO:0000313" key="11">
    <source>
        <dbReference type="EMBL" id="ANF58519.1"/>
    </source>
</evidence>
<keyword evidence="4" id="KW-0479">Metal-binding</keyword>
<evidence type="ECO:0000256" key="4">
    <source>
        <dbReference type="ARBA" id="ARBA00022723"/>
    </source>
</evidence>
<name>A0A172YGU2_9GAMM</name>
<feature type="region of interest" description="Disordered" evidence="8">
    <location>
        <begin position="88"/>
        <end position="119"/>
    </location>
</feature>
<dbReference type="Proteomes" id="UP000077875">
    <property type="component" value="Chromosome"/>
</dbReference>
<keyword evidence="6" id="KW-0862">Zinc</keyword>
<evidence type="ECO:0000256" key="2">
    <source>
        <dbReference type="ARBA" id="ARBA00004196"/>
    </source>
</evidence>
<dbReference type="PANTHER" id="PTHR21666:SF292">
    <property type="entry name" value="MUREIN DD-ENDOPEPTIDASE MEPM"/>
    <property type="match status" value="1"/>
</dbReference>
<evidence type="ECO:0000256" key="1">
    <source>
        <dbReference type="ARBA" id="ARBA00001947"/>
    </source>
</evidence>
<evidence type="ECO:0000313" key="12">
    <source>
        <dbReference type="Proteomes" id="UP000077875"/>
    </source>
</evidence>
<dbReference type="InterPro" id="IPR045834">
    <property type="entry name" value="Csd3_N2"/>
</dbReference>
<dbReference type="PANTHER" id="PTHR21666">
    <property type="entry name" value="PEPTIDASE-RELATED"/>
    <property type="match status" value="1"/>
</dbReference>
<dbReference type="GO" id="GO:0030313">
    <property type="term" value="C:cell envelope"/>
    <property type="evidence" value="ECO:0007669"/>
    <property type="project" value="UniProtKB-SubCell"/>
</dbReference>
<evidence type="ECO:0000256" key="7">
    <source>
        <dbReference type="ARBA" id="ARBA00023049"/>
    </source>
</evidence>
<dbReference type="InterPro" id="IPR011055">
    <property type="entry name" value="Dup_hybrid_motif"/>
</dbReference>
<organism evidence="11 12">
    <name type="scientific">Halotalea alkalilenta</name>
    <dbReference type="NCBI Taxonomy" id="376489"/>
    <lineage>
        <taxon>Bacteria</taxon>
        <taxon>Pseudomonadati</taxon>
        <taxon>Pseudomonadota</taxon>
        <taxon>Gammaproteobacteria</taxon>
        <taxon>Oceanospirillales</taxon>
        <taxon>Halomonadaceae</taxon>
        <taxon>Halotalea</taxon>
    </lineage>
</organism>
<dbReference type="EMBL" id="CP015243">
    <property type="protein sequence ID" value="ANF58519.1"/>
    <property type="molecule type" value="Genomic_DNA"/>
</dbReference>
<dbReference type="GO" id="GO:0046872">
    <property type="term" value="F:metal ion binding"/>
    <property type="evidence" value="ECO:0007669"/>
    <property type="project" value="UniProtKB-KW"/>
</dbReference>
<comment type="subcellular location">
    <subcellularLocation>
        <location evidence="2">Cell envelope</location>
    </subcellularLocation>
</comment>
<evidence type="ECO:0000256" key="6">
    <source>
        <dbReference type="ARBA" id="ARBA00022833"/>
    </source>
</evidence>
<sequence length="544" mass="59218">MLRIFSSLPRSHKFLLLPVTTMVTVLGAHELLKTEESPSSSDVSSIVQTSSLMPIRAAEAEGPEIAPAQGYSIDVASALALQAALAQRQPAQSEQKPPPNLVASANAGATSQEESQARSDIRKRLFASLGRVGEDDPHYDDGFSADPLYLSEMDSYPGLSEEIDSHSSYVAEWQTYAVQPGDSFTSIASQSLGLGYSEVMNLLDAAPDAETRRLLVNMRVGSTLDYKLDEDGHLIGLKMMRNLREGVQLTRKAEGNGFDYANIARDVESTQRLFAGTVQGSFSQSAQATGLSSGEVAELTRTLSKKINFRRQAHDGDHFQVLVESDVIDGKPMSSRILAAQYQGSQTEISVIRYNDQFYTPDGKGLDPAFERYPFAGNHRLSSPFDLNRRHPVTGRIAPHHGTDFAMPTGTPIRAPANGRVVQVGSNRFAGRYVVVDHGNGMKTRYLHLSRALVSNGQQITMNDRIALSGSTGRVTGPHLHYEILVNNRPVDAMRLKLPGGQSLSGQQLANFRERSGEMLAKLNDARQGRAYANLQRGGASDDS</sequence>
<keyword evidence="7" id="KW-0482">Metalloprotease</keyword>
<comment type="cofactor">
    <cofactor evidence="1">
        <name>Zn(2+)</name>
        <dbReference type="ChEBI" id="CHEBI:29105"/>
    </cofactor>
</comment>
<dbReference type="GO" id="GO:0004222">
    <property type="term" value="F:metalloendopeptidase activity"/>
    <property type="evidence" value="ECO:0007669"/>
    <property type="project" value="TreeGrafter"/>
</dbReference>
<evidence type="ECO:0000256" key="8">
    <source>
        <dbReference type="SAM" id="MobiDB-lite"/>
    </source>
</evidence>
<evidence type="ECO:0000259" key="9">
    <source>
        <dbReference type="Pfam" id="PF01551"/>
    </source>
</evidence>
<gene>
    <name evidence="11" type="ORF">A5892_14410</name>
</gene>
<dbReference type="CDD" id="cd12797">
    <property type="entry name" value="M23_peptidase"/>
    <property type="match status" value="1"/>
</dbReference>
<protein>
    <submittedName>
        <fullName evidence="11">Uncharacterized protein</fullName>
    </submittedName>
</protein>
<feature type="domain" description="M23ase beta-sheet core" evidence="9">
    <location>
        <begin position="399"/>
        <end position="492"/>
    </location>
</feature>